<evidence type="ECO:0000313" key="2">
    <source>
        <dbReference type="EMBL" id="KAF7841035.1"/>
    </source>
</evidence>
<comment type="caution">
    <text evidence="2">The sequence shown here is derived from an EMBL/GenBank/DDBJ whole genome shotgun (WGS) entry which is preliminary data.</text>
</comment>
<keyword evidence="3" id="KW-1185">Reference proteome</keyword>
<accession>A0A835CIB7</accession>
<proteinExistence type="predicted"/>
<gene>
    <name evidence="2" type="ORF">G2W53_003333</name>
</gene>
<reference evidence="2" key="1">
    <citation type="submission" date="2020-09" db="EMBL/GenBank/DDBJ databases">
        <title>Genome-Enabled Discovery of Anthraquinone Biosynthesis in Senna tora.</title>
        <authorList>
            <person name="Kang S.-H."/>
            <person name="Pandey R.P."/>
            <person name="Lee C.-M."/>
            <person name="Sim J.-S."/>
            <person name="Jeong J.-T."/>
            <person name="Choi B.-S."/>
            <person name="Jung M."/>
            <person name="Ginzburg D."/>
            <person name="Zhao K."/>
            <person name="Won S.Y."/>
            <person name="Oh T.-J."/>
            <person name="Yu Y."/>
            <person name="Kim N.-H."/>
            <person name="Lee O.R."/>
            <person name="Lee T.-H."/>
            <person name="Bashyal P."/>
            <person name="Kim T.-S."/>
            <person name="Lee W.-H."/>
            <person name="Kawkins C."/>
            <person name="Kim C.-K."/>
            <person name="Kim J.S."/>
            <person name="Ahn B.O."/>
            <person name="Rhee S.Y."/>
            <person name="Sohng J.K."/>
        </authorList>
    </citation>
    <scope>NUCLEOTIDE SEQUENCE</scope>
    <source>
        <tissue evidence="2">Leaf</tissue>
    </source>
</reference>
<feature type="compositionally biased region" description="Polar residues" evidence="1">
    <location>
        <begin position="1"/>
        <end position="10"/>
    </location>
</feature>
<organism evidence="2 3">
    <name type="scientific">Senna tora</name>
    <dbReference type="NCBI Taxonomy" id="362788"/>
    <lineage>
        <taxon>Eukaryota</taxon>
        <taxon>Viridiplantae</taxon>
        <taxon>Streptophyta</taxon>
        <taxon>Embryophyta</taxon>
        <taxon>Tracheophyta</taxon>
        <taxon>Spermatophyta</taxon>
        <taxon>Magnoliopsida</taxon>
        <taxon>eudicotyledons</taxon>
        <taxon>Gunneridae</taxon>
        <taxon>Pentapetalae</taxon>
        <taxon>rosids</taxon>
        <taxon>fabids</taxon>
        <taxon>Fabales</taxon>
        <taxon>Fabaceae</taxon>
        <taxon>Caesalpinioideae</taxon>
        <taxon>Cassia clade</taxon>
        <taxon>Senna</taxon>
    </lineage>
</organism>
<evidence type="ECO:0000313" key="3">
    <source>
        <dbReference type="Proteomes" id="UP000634136"/>
    </source>
</evidence>
<dbReference type="Proteomes" id="UP000634136">
    <property type="component" value="Unassembled WGS sequence"/>
</dbReference>
<sequence length="35" mass="3883">MSELQLSNESAPLDSNPKTEEPTVGFLTRHTVKII</sequence>
<evidence type="ECO:0000256" key="1">
    <source>
        <dbReference type="SAM" id="MobiDB-lite"/>
    </source>
</evidence>
<name>A0A835CIB7_9FABA</name>
<dbReference type="EMBL" id="JAAIUW010000002">
    <property type="protein sequence ID" value="KAF7841035.1"/>
    <property type="molecule type" value="Genomic_DNA"/>
</dbReference>
<feature type="region of interest" description="Disordered" evidence="1">
    <location>
        <begin position="1"/>
        <end position="23"/>
    </location>
</feature>
<dbReference type="AlphaFoldDB" id="A0A835CIB7"/>
<protein>
    <submittedName>
        <fullName evidence="2">Uncharacterized protein</fullName>
    </submittedName>
</protein>